<dbReference type="EMBL" id="BAAAFH010000011">
    <property type="protein sequence ID" value="GAA0875915.1"/>
    <property type="molecule type" value="Genomic_DNA"/>
</dbReference>
<feature type="transmembrane region" description="Helical" evidence="1">
    <location>
        <begin position="67"/>
        <end position="85"/>
    </location>
</feature>
<keyword evidence="1" id="KW-0472">Membrane</keyword>
<dbReference type="Gene3D" id="2.40.50.140">
    <property type="entry name" value="Nucleic acid-binding proteins"/>
    <property type="match status" value="1"/>
</dbReference>
<dbReference type="InterPro" id="IPR012340">
    <property type="entry name" value="NA-bd_OB-fold"/>
</dbReference>
<feature type="transmembrane region" description="Helical" evidence="1">
    <location>
        <begin position="15"/>
        <end position="35"/>
    </location>
</feature>
<feature type="transmembrane region" description="Helical" evidence="1">
    <location>
        <begin position="91"/>
        <end position="110"/>
    </location>
</feature>
<keyword evidence="1" id="KW-0812">Transmembrane</keyword>
<evidence type="ECO:0008006" key="4">
    <source>
        <dbReference type="Google" id="ProtNLM"/>
    </source>
</evidence>
<evidence type="ECO:0000256" key="1">
    <source>
        <dbReference type="SAM" id="Phobius"/>
    </source>
</evidence>
<proteinExistence type="predicted"/>
<gene>
    <name evidence="2" type="ORF">GCM10009118_23240</name>
</gene>
<organism evidence="2 3">
    <name type="scientific">Wandonia haliotis</name>
    <dbReference type="NCBI Taxonomy" id="574963"/>
    <lineage>
        <taxon>Bacteria</taxon>
        <taxon>Pseudomonadati</taxon>
        <taxon>Bacteroidota</taxon>
        <taxon>Flavobacteriia</taxon>
        <taxon>Flavobacteriales</taxon>
        <taxon>Crocinitomicaceae</taxon>
        <taxon>Wandonia</taxon>
    </lineage>
</organism>
<evidence type="ECO:0000313" key="2">
    <source>
        <dbReference type="EMBL" id="GAA0875915.1"/>
    </source>
</evidence>
<comment type="caution">
    <text evidence="2">The sequence shown here is derived from an EMBL/GenBank/DDBJ whole genome shotgun (WGS) entry which is preliminary data.</text>
</comment>
<sequence>MMDFFNQFEPLLRTFWFIAIPASLIFLVQTVLTFIGSDASDGLNADFDGDMSADSDGPFQLFSLRNLINFLLGFGWGGISFWNSIENKTILILVAAVIGLVFLFLFFFIIRQIQKLQEDNSFHISKTLHKTGTVYLRIPENKTGVGKVQVSVNGSVHELNAVTSGVTLESGSVIRVLEVVDDNLLLVEKL</sequence>
<protein>
    <recommendedName>
        <fullName evidence="4">Serine protease</fullName>
    </recommendedName>
</protein>
<dbReference type="RefSeq" id="WP_343787878.1">
    <property type="nucleotide sequence ID" value="NZ_BAAAFH010000011.1"/>
</dbReference>
<dbReference type="Proteomes" id="UP001501126">
    <property type="component" value="Unassembled WGS sequence"/>
</dbReference>
<accession>A0ABN1MRQ1</accession>
<keyword evidence="3" id="KW-1185">Reference proteome</keyword>
<evidence type="ECO:0000313" key="3">
    <source>
        <dbReference type="Proteomes" id="UP001501126"/>
    </source>
</evidence>
<keyword evidence="1" id="KW-1133">Transmembrane helix</keyword>
<name>A0ABN1MRQ1_9FLAO</name>
<reference evidence="2 3" key="1">
    <citation type="journal article" date="2019" name="Int. J. Syst. Evol. Microbiol.">
        <title>The Global Catalogue of Microorganisms (GCM) 10K type strain sequencing project: providing services to taxonomists for standard genome sequencing and annotation.</title>
        <authorList>
            <consortium name="The Broad Institute Genomics Platform"/>
            <consortium name="The Broad Institute Genome Sequencing Center for Infectious Disease"/>
            <person name="Wu L."/>
            <person name="Ma J."/>
        </authorList>
    </citation>
    <scope>NUCLEOTIDE SEQUENCE [LARGE SCALE GENOMIC DNA]</scope>
    <source>
        <strain evidence="2 3">JCM 16083</strain>
    </source>
</reference>